<organism evidence="3 4">
    <name type="scientific">Terrihabitans rhizophilus</name>
    <dbReference type="NCBI Taxonomy" id="3092662"/>
    <lineage>
        <taxon>Bacteria</taxon>
        <taxon>Pseudomonadati</taxon>
        <taxon>Pseudomonadota</taxon>
        <taxon>Alphaproteobacteria</taxon>
        <taxon>Hyphomicrobiales</taxon>
        <taxon>Terrihabitans</taxon>
    </lineage>
</organism>
<dbReference type="PANTHER" id="PTHR11895:SF7">
    <property type="entry name" value="GLUTAMYL-TRNA(GLN) AMIDOTRANSFERASE SUBUNIT A, MITOCHONDRIAL"/>
    <property type="match status" value="1"/>
</dbReference>
<accession>A0ABU4RVC1</accession>
<proteinExistence type="inferred from homology"/>
<keyword evidence="4" id="KW-1185">Reference proteome</keyword>
<reference evidence="3 4" key="1">
    <citation type="submission" date="2023-11" db="EMBL/GenBank/DDBJ databases">
        <authorList>
            <person name="Bao R."/>
        </authorList>
    </citation>
    <scope>NUCLEOTIDE SEQUENCE [LARGE SCALE GENOMIC DNA]</scope>
    <source>
        <strain evidence="3 4">PJ23</strain>
    </source>
</reference>
<dbReference type="SUPFAM" id="SSF75304">
    <property type="entry name" value="Amidase signature (AS) enzymes"/>
    <property type="match status" value="1"/>
</dbReference>
<dbReference type="InterPro" id="IPR023631">
    <property type="entry name" value="Amidase_dom"/>
</dbReference>
<sequence length="477" mass="50733">MPRIAKDNADAQRGNYDPSLVLPSFTAARQAFLAGTSTPRKHLEERIELIERLDNQVQAFCFTDFEGARRSADASDIRYRENRTLSPLDGCPMGIKDTIDVGGMPSKMNSRLFSMDPAQYDAAAVFALKAAGAIMVGKTHVPELAFGSLPPTRNPFDMRRTAGGSSSGSGAAVGAGMVPVTIGNQTGGSLIRPASFNANYGFKPSFGALNVAGMHPIAPSQDHIGPMAASLADAWATAWEISSRAGGHNGHPGLSGAAALPRASRPLRLAHLQTEGWAQLDPASLAAFEELSTLVSAAGVSIIDRDCDGDIARLEDLLAEGDRISNDIIMYEVRWPLVSYLDTHGAQALSETAKARLDHGLAMSPADYRRALTERNRIRDLVLAIGSRVDGYITMASSGPAPVDQKPADGHVDRPAAHKITGSRSFLSPWSMVGGPSFSLPLMAVDGMPQGVQLMGLPDTDYRLTAIARWFDEAVLG</sequence>
<dbReference type="InterPro" id="IPR036928">
    <property type="entry name" value="AS_sf"/>
</dbReference>
<evidence type="ECO:0000313" key="4">
    <source>
        <dbReference type="Proteomes" id="UP001274321"/>
    </source>
</evidence>
<evidence type="ECO:0000256" key="1">
    <source>
        <dbReference type="ARBA" id="ARBA00009199"/>
    </source>
</evidence>
<dbReference type="PANTHER" id="PTHR11895">
    <property type="entry name" value="TRANSAMIDASE"/>
    <property type="match status" value="1"/>
</dbReference>
<protein>
    <submittedName>
        <fullName evidence="3">Amidase</fullName>
    </submittedName>
</protein>
<evidence type="ECO:0000313" key="3">
    <source>
        <dbReference type="EMBL" id="MDX6806821.1"/>
    </source>
</evidence>
<evidence type="ECO:0000259" key="2">
    <source>
        <dbReference type="Pfam" id="PF01425"/>
    </source>
</evidence>
<dbReference type="RefSeq" id="WP_319844948.1">
    <property type="nucleotide sequence ID" value="NZ_JAXAFJ010000007.1"/>
</dbReference>
<name>A0ABU4RVC1_9HYPH</name>
<comment type="caution">
    <text evidence="3">The sequence shown here is derived from an EMBL/GenBank/DDBJ whole genome shotgun (WGS) entry which is preliminary data.</text>
</comment>
<comment type="similarity">
    <text evidence="1">Belongs to the amidase family.</text>
</comment>
<gene>
    <name evidence="3" type="ORF">SCD90_12170</name>
</gene>
<dbReference type="Pfam" id="PF01425">
    <property type="entry name" value="Amidase"/>
    <property type="match status" value="1"/>
</dbReference>
<dbReference type="Proteomes" id="UP001274321">
    <property type="component" value="Unassembled WGS sequence"/>
</dbReference>
<dbReference type="InterPro" id="IPR000120">
    <property type="entry name" value="Amidase"/>
</dbReference>
<dbReference type="Gene3D" id="3.90.1300.10">
    <property type="entry name" value="Amidase signature (AS) domain"/>
    <property type="match status" value="1"/>
</dbReference>
<dbReference type="EMBL" id="JAXAFJ010000007">
    <property type="protein sequence ID" value="MDX6806821.1"/>
    <property type="molecule type" value="Genomic_DNA"/>
</dbReference>
<feature type="domain" description="Amidase" evidence="2">
    <location>
        <begin position="44"/>
        <end position="464"/>
    </location>
</feature>